<proteinExistence type="predicted"/>
<feature type="region of interest" description="Disordered" evidence="1">
    <location>
        <begin position="19"/>
        <end position="48"/>
    </location>
</feature>
<protein>
    <recommendedName>
        <fullName evidence="4">Coiled-coil domain-containing protein 12</fullName>
    </recommendedName>
</protein>
<organism evidence="2 3">
    <name type="scientific">Artemia franciscana</name>
    <name type="common">Brine shrimp</name>
    <name type="synonym">Artemia sanfranciscana</name>
    <dbReference type="NCBI Taxonomy" id="6661"/>
    <lineage>
        <taxon>Eukaryota</taxon>
        <taxon>Metazoa</taxon>
        <taxon>Ecdysozoa</taxon>
        <taxon>Arthropoda</taxon>
        <taxon>Crustacea</taxon>
        <taxon>Branchiopoda</taxon>
        <taxon>Anostraca</taxon>
        <taxon>Artemiidae</taxon>
        <taxon>Artemia</taxon>
    </lineage>
</organism>
<dbReference type="InterPro" id="IPR013169">
    <property type="entry name" value="mRNA_splic_Cwf18-like"/>
</dbReference>
<dbReference type="EMBL" id="JAVRJZ010000009">
    <property type="protein sequence ID" value="KAK2718635.1"/>
    <property type="molecule type" value="Genomic_DNA"/>
</dbReference>
<evidence type="ECO:0000256" key="1">
    <source>
        <dbReference type="SAM" id="MobiDB-lite"/>
    </source>
</evidence>
<dbReference type="PANTHER" id="PTHR31551">
    <property type="entry name" value="PRE-MRNA-SPLICING FACTOR CWF18"/>
    <property type="match status" value="1"/>
</dbReference>
<reference evidence="2" key="1">
    <citation type="submission" date="2023-07" db="EMBL/GenBank/DDBJ databases">
        <title>Chromosome-level genome assembly of Artemia franciscana.</title>
        <authorList>
            <person name="Jo E."/>
        </authorList>
    </citation>
    <scope>NUCLEOTIDE SEQUENCE</scope>
    <source>
        <tissue evidence="2">Whole body</tissue>
    </source>
</reference>
<dbReference type="Pfam" id="PF08315">
    <property type="entry name" value="cwf18"/>
    <property type="match status" value="1"/>
</dbReference>
<feature type="compositionally biased region" description="Polar residues" evidence="1">
    <location>
        <begin position="23"/>
        <end position="41"/>
    </location>
</feature>
<name>A0AA88LEJ1_ARTSF</name>
<sequence length="155" mass="17409">MTEGLTNLEAEAWKRKERLKSLKSGNTNRNSDDSTNLSSLPRPQFRNYKPISEDLKHAVGEAAKRGDVEMEVADSLEKAKDLPVVEEIDVTNLAPRKPDWDLKRDVAKKLELLERRTKRAIAELIRERLKAEGMTNIAETVSVGAATAPKEVDED</sequence>
<evidence type="ECO:0000313" key="3">
    <source>
        <dbReference type="Proteomes" id="UP001187531"/>
    </source>
</evidence>
<dbReference type="GO" id="GO:0005684">
    <property type="term" value="C:U2-type spliceosomal complex"/>
    <property type="evidence" value="ECO:0007669"/>
    <property type="project" value="TreeGrafter"/>
</dbReference>
<comment type="caution">
    <text evidence="2">The sequence shown here is derived from an EMBL/GenBank/DDBJ whole genome shotgun (WGS) entry which is preliminary data.</text>
</comment>
<keyword evidence="3" id="KW-1185">Reference proteome</keyword>
<dbReference type="PANTHER" id="PTHR31551:SF1">
    <property type="entry name" value="COILED-COIL DOMAIN-CONTAINING PROTEIN 12"/>
    <property type="match status" value="1"/>
</dbReference>
<evidence type="ECO:0008006" key="4">
    <source>
        <dbReference type="Google" id="ProtNLM"/>
    </source>
</evidence>
<dbReference type="Proteomes" id="UP001187531">
    <property type="component" value="Unassembled WGS sequence"/>
</dbReference>
<evidence type="ECO:0000313" key="2">
    <source>
        <dbReference type="EMBL" id="KAK2718635.1"/>
    </source>
</evidence>
<dbReference type="AlphaFoldDB" id="A0AA88LEJ1"/>
<accession>A0AA88LEJ1</accession>
<dbReference type="GO" id="GO:0071014">
    <property type="term" value="C:post-mRNA release spliceosomal complex"/>
    <property type="evidence" value="ECO:0007669"/>
    <property type="project" value="TreeGrafter"/>
</dbReference>
<gene>
    <name evidence="2" type="ORF">QYM36_005844</name>
</gene>